<evidence type="ECO:0000313" key="4">
    <source>
        <dbReference type="Proteomes" id="UP000283269"/>
    </source>
</evidence>
<dbReference type="OrthoDB" id="270584at2759"/>
<dbReference type="InterPro" id="IPR006935">
    <property type="entry name" value="Helicase/UvrB_N"/>
</dbReference>
<sequence>MLYWRMLYWRIYPFLIRNYARRCYGSANLSPITPLELYQDSCLDHCISAVAAGETRIGVSFPSGVERLTAFASLLSRIPPPPGNPQARKALILVDNLDQAEKYADRIASLYPDWNVMIEKGGKIITAAGADVTIAPYQSLKNKLDAFDLQPQKLKAIIIDEAHRVATSLSYHKLLKRFRRDIYSRAKVKPGAYRVPIIGFSANFTEDDPIFDTILSETLWDIRLRKWLRKVQYTSVDADLNLGNIAVTTTNGDFDSGDLEKVVNTDAVNELVVLSWRSRASQAKSTIVFCINSPHVQALKESFQVAGIDARTVTDARTDLKTVLAFREGQFPVLLFSSETLVHDGASLPILMRIFLATASILVTAGSPKADCVVIVHPTRSSKLYAHMVSSTHKLFRQVIDIVDSHTTPDQRLVLSPSLYGINSSANQAERQTDPSIPVYIDSGDIFLQKIPPSIEASEIVSLSPLDWIDCGNSLYILNLYDIDRKGEDIRITRKGDRYFIAHTATNKRNGSMEYRYRNGLLGSLAAAVESAEHYIESTLLDGLDEESEKAEMLAG</sequence>
<dbReference type="GO" id="GO:0005759">
    <property type="term" value="C:mitochondrial matrix"/>
    <property type="evidence" value="ECO:0007669"/>
    <property type="project" value="TreeGrafter"/>
</dbReference>
<dbReference type="AlphaFoldDB" id="A0A409VPD7"/>
<protein>
    <recommendedName>
        <fullName evidence="2">Helicase ATP-binding domain-containing protein</fullName>
    </recommendedName>
</protein>
<dbReference type="PANTHER" id="PTHR47396:SF1">
    <property type="entry name" value="ATP-DEPENDENT HELICASE IRC3-RELATED"/>
    <property type="match status" value="1"/>
</dbReference>
<dbReference type="PROSITE" id="PS51192">
    <property type="entry name" value="HELICASE_ATP_BIND_1"/>
    <property type="match status" value="1"/>
</dbReference>
<dbReference type="GO" id="GO:0000403">
    <property type="term" value="F:Y-form DNA binding"/>
    <property type="evidence" value="ECO:0007669"/>
    <property type="project" value="TreeGrafter"/>
</dbReference>
<evidence type="ECO:0000313" key="3">
    <source>
        <dbReference type="EMBL" id="PPQ68098.1"/>
    </source>
</evidence>
<evidence type="ECO:0000256" key="1">
    <source>
        <dbReference type="ARBA" id="ARBA00022806"/>
    </source>
</evidence>
<comment type="caution">
    <text evidence="3">The sequence shown here is derived from an EMBL/GenBank/DDBJ whole genome shotgun (WGS) entry which is preliminary data.</text>
</comment>
<name>A0A409VPD7_PSICY</name>
<evidence type="ECO:0000259" key="2">
    <source>
        <dbReference type="PROSITE" id="PS51192"/>
    </source>
</evidence>
<keyword evidence="1" id="KW-0378">Hydrolase</keyword>
<dbReference type="FunCoup" id="A0A409VPD7">
    <property type="interactions" value="11"/>
</dbReference>
<dbReference type="PANTHER" id="PTHR47396">
    <property type="entry name" value="TYPE I RESTRICTION ENZYME ECOKI R PROTEIN"/>
    <property type="match status" value="1"/>
</dbReference>
<dbReference type="GO" id="GO:0061749">
    <property type="term" value="F:forked DNA-dependent helicase activity"/>
    <property type="evidence" value="ECO:0007669"/>
    <property type="project" value="TreeGrafter"/>
</dbReference>
<dbReference type="GO" id="GO:0036121">
    <property type="term" value="F:double-stranded DNA helicase activity"/>
    <property type="evidence" value="ECO:0007669"/>
    <property type="project" value="TreeGrafter"/>
</dbReference>
<accession>A0A409VPD7</accession>
<keyword evidence="1" id="KW-0347">Helicase</keyword>
<keyword evidence="1" id="KW-0547">Nucleotide-binding</keyword>
<proteinExistence type="predicted"/>
<dbReference type="EMBL" id="NHYD01003964">
    <property type="protein sequence ID" value="PPQ68098.1"/>
    <property type="molecule type" value="Genomic_DNA"/>
</dbReference>
<dbReference type="InterPro" id="IPR050742">
    <property type="entry name" value="Helicase_Restrict-Modif_Enz"/>
</dbReference>
<dbReference type="GO" id="GO:0005524">
    <property type="term" value="F:ATP binding"/>
    <property type="evidence" value="ECO:0007669"/>
    <property type="project" value="InterPro"/>
</dbReference>
<dbReference type="SUPFAM" id="SSF52540">
    <property type="entry name" value="P-loop containing nucleoside triphosphate hydrolases"/>
    <property type="match status" value="1"/>
</dbReference>
<dbReference type="Proteomes" id="UP000283269">
    <property type="component" value="Unassembled WGS sequence"/>
</dbReference>
<organism evidence="3 4">
    <name type="scientific">Psilocybe cyanescens</name>
    <dbReference type="NCBI Taxonomy" id="93625"/>
    <lineage>
        <taxon>Eukaryota</taxon>
        <taxon>Fungi</taxon>
        <taxon>Dikarya</taxon>
        <taxon>Basidiomycota</taxon>
        <taxon>Agaricomycotina</taxon>
        <taxon>Agaricomycetes</taxon>
        <taxon>Agaricomycetidae</taxon>
        <taxon>Agaricales</taxon>
        <taxon>Agaricineae</taxon>
        <taxon>Strophariaceae</taxon>
        <taxon>Psilocybe</taxon>
    </lineage>
</organism>
<dbReference type="GO" id="GO:0016787">
    <property type="term" value="F:hydrolase activity"/>
    <property type="evidence" value="ECO:0007669"/>
    <property type="project" value="InterPro"/>
</dbReference>
<dbReference type="STRING" id="93625.A0A409VPD7"/>
<dbReference type="GO" id="GO:0032042">
    <property type="term" value="P:mitochondrial DNA metabolic process"/>
    <property type="evidence" value="ECO:0007669"/>
    <property type="project" value="TreeGrafter"/>
</dbReference>
<dbReference type="Gene3D" id="3.40.50.300">
    <property type="entry name" value="P-loop containing nucleotide triphosphate hydrolases"/>
    <property type="match status" value="2"/>
</dbReference>
<dbReference type="InParanoid" id="A0A409VPD7"/>
<reference evidence="3 4" key="1">
    <citation type="journal article" date="2018" name="Evol. Lett.">
        <title>Horizontal gene cluster transfer increased hallucinogenic mushroom diversity.</title>
        <authorList>
            <person name="Reynolds H.T."/>
            <person name="Vijayakumar V."/>
            <person name="Gluck-Thaler E."/>
            <person name="Korotkin H.B."/>
            <person name="Matheny P.B."/>
            <person name="Slot J.C."/>
        </authorList>
    </citation>
    <scope>NUCLEOTIDE SEQUENCE [LARGE SCALE GENOMIC DNA]</scope>
    <source>
        <strain evidence="3 4">2631</strain>
    </source>
</reference>
<dbReference type="InterPro" id="IPR027417">
    <property type="entry name" value="P-loop_NTPase"/>
</dbReference>
<feature type="domain" description="Helicase ATP-binding" evidence="2">
    <location>
        <begin position="47"/>
        <end position="202"/>
    </location>
</feature>
<dbReference type="InterPro" id="IPR014001">
    <property type="entry name" value="Helicase_ATP-bd"/>
</dbReference>
<keyword evidence="1" id="KW-0067">ATP-binding</keyword>
<dbReference type="Pfam" id="PF04851">
    <property type="entry name" value="ResIII"/>
    <property type="match status" value="1"/>
</dbReference>
<gene>
    <name evidence="3" type="ORF">CVT25_014261</name>
</gene>
<keyword evidence="4" id="KW-1185">Reference proteome</keyword>
<dbReference type="GO" id="GO:0070125">
    <property type="term" value="P:mitochondrial translational elongation"/>
    <property type="evidence" value="ECO:0007669"/>
    <property type="project" value="TreeGrafter"/>
</dbReference>